<dbReference type="Gene3D" id="3.40.630.10">
    <property type="entry name" value="Zn peptidases"/>
    <property type="match status" value="1"/>
</dbReference>
<feature type="active site" description="Proton donor/acceptor" evidence="14">
    <location>
        <position position="389"/>
    </location>
</feature>
<evidence type="ECO:0000313" key="17">
    <source>
        <dbReference type="EMBL" id="TWJ12255.1"/>
    </source>
</evidence>
<evidence type="ECO:0000256" key="5">
    <source>
        <dbReference type="ARBA" id="ARBA00022723"/>
    </source>
</evidence>
<dbReference type="OrthoDB" id="5240362at2"/>
<evidence type="ECO:0000259" key="16">
    <source>
        <dbReference type="PROSITE" id="PS52035"/>
    </source>
</evidence>
<dbReference type="EMBL" id="VLLL01000006">
    <property type="protein sequence ID" value="TWJ12255.1"/>
    <property type="molecule type" value="Genomic_DNA"/>
</dbReference>
<evidence type="ECO:0000256" key="15">
    <source>
        <dbReference type="SAM" id="SignalP"/>
    </source>
</evidence>
<dbReference type="FunFam" id="3.40.630.10:FF:000084">
    <property type="entry name" value="Carboxypeptidase B2"/>
    <property type="match status" value="1"/>
</dbReference>
<dbReference type="GO" id="GO:0006508">
    <property type="term" value="P:proteolysis"/>
    <property type="evidence" value="ECO:0007669"/>
    <property type="project" value="UniProtKB-KW"/>
</dbReference>
<evidence type="ECO:0000256" key="6">
    <source>
        <dbReference type="ARBA" id="ARBA00022729"/>
    </source>
</evidence>
<dbReference type="PANTHER" id="PTHR11705">
    <property type="entry name" value="PROTEASE FAMILY M14 CARBOXYPEPTIDASE A,B"/>
    <property type="match status" value="1"/>
</dbReference>
<dbReference type="SUPFAM" id="SSF53187">
    <property type="entry name" value="Zn-dependent exopeptidases"/>
    <property type="match status" value="1"/>
</dbReference>
<keyword evidence="4" id="KW-0645">Protease</keyword>
<dbReference type="GO" id="GO:0004181">
    <property type="term" value="F:metallocarboxypeptidase activity"/>
    <property type="evidence" value="ECO:0007669"/>
    <property type="project" value="InterPro"/>
</dbReference>
<dbReference type="GO" id="GO:0005615">
    <property type="term" value="C:extracellular space"/>
    <property type="evidence" value="ECO:0007669"/>
    <property type="project" value="TreeGrafter"/>
</dbReference>
<comment type="catalytic activity">
    <reaction evidence="10">
        <text>Releases a C-terminal residue, which may be hydrophobic or positively charged.</text>
        <dbReference type="EC" id="3.4.17.18"/>
    </reaction>
</comment>
<dbReference type="GO" id="GO:0008270">
    <property type="term" value="F:zinc ion binding"/>
    <property type="evidence" value="ECO:0007669"/>
    <property type="project" value="InterPro"/>
</dbReference>
<dbReference type="InterPro" id="IPR000834">
    <property type="entry name" value="Peptidase_M14"/>
</dbReference>
<evidence type="ECO:0000256" key="14">
    <source>
        <dbReference type="PROSITE-ProRule" id="PRU01379"/>
    </source>
</evidence>
<dbReference type="EC" id="3.4.17.18" evidence="12"/>
<keyword evidence="8" id="KW-0862">Zinc</keyword>
<evidence type="ECO:0000256" key="3">
    <source>
        <dbReference type="ARBA" id="ARBA00022645"/>
    </source>
</evidence>
<dbReference type="Pfam" id="PF00246">
    <property type="entry name" value="Peptidase_M14"/>
    <property type="match status" value="1"/>
</dbReference>
<dbReference type="SMART" id="SM00631">
    <property type="entry name" value="Zn_pept"/>
    <property type="match status" value="1"/>
</dbReference>
<dbReference type="PANTHER" id="PTHR11705:SF143">
    <property type="entry name" value="SLL0236 PROTEIN"/>
    <property type="match status" value="1"/>
</dbReference>
<evidence type="ECO:0000256" key="10">
    <source>
        <dbReference type="ARBA" id="ARBA00050859"/>
    </source>
</evidence>
<comment type="similarity">
    <text evidence="2 14">Belongs to the peptidase M14 family.</text>
</comment>
<evidence type="ECO:0000256" key="8">
    <source>
        <dbReference type="ARBA" id="ARBA00022833"/>
    </source>
</evidence>
<keyword evidence="5" id="KW-0479">Metal-binding</keyword>
<comment type="caution">
    <text evidence="17">The sequence shown here is derived from an EMBL/GenBank/DDBJ whole genome shotgun (WGS) entry which is preliminary data.</text>
</comment>
<keyword evidence="18" id="KW-1185">Reference proteome</keyword>
<accession>A0A562V321</accession>
<evidence type="ECO:0000256" key="1">
    <source>
        <dbReference type="ARBA" id="ARBA00001947"/>
    </source>
</evidence>
<feature type="chain" id="PRO_5021821310" description="Zinc carboxypeptidase" evidence="15">
    <location>
        <begin position="26"/>
        <end position="433"/>
    </location>
</feature>
<organism evidence="17 18">
    <name type="scientific">Stackebrandtia albiflava</name>
    <dbReference type="NCBI Taxonomy" id="406432"/>
    <lineage>
        <taxon>Bacteria</taxon>
        <taxon>Bacillati</taxon>
        <taxon>Actinomycetota</taxon>
        <taxon>Actinomycetes</taxon>
        <taxon>Glycomycetales</taxon>
        <taxon>Glycomycetaceae</taxon>
        <taxon>Stackebrandtia</taxon>
    </lineage>
</organism>
<evidence type="ECO:0000256" key="11">
    <source>
        <dbReference type="ARBA" id="ARBA00055464"/>
    </source>
</evidence>
<reference evidence="17 18" key="1">
    <citation type="journal article" date="2013" name="Stand. Genomic Sci.">
        <title>Genomic Encyclopedia of Type Strains, Phase I: The one thousand microbial genomes (KMG-I) project.</title>
        <authorList>
            <person name="Kyrpides N.C."/>
            <person name="Woyke T."/>
            <person name="Eisen J.A."/>
            <person name="Garrity G."/>
            <person name="Lilburn T.G."/>
            <person name="Beck B.J."/>
            <person name="Whitman W.B."/>
            <person name="Hugenholtz P."/>
            <person name="Klenk H.P."/>
        </authorList>
    </citation>
    <scope>NUCLEOTIDE SEQUENCE [LARGE SCALE GENOMIC DNA]</scope>
    <source>
        <strain evidence="17 18">DSM 45044</strain>
    </source>
</reference>
<keyword evidence="6 15" id="KW-0732">Signal</keyword>
<dbReference type="PROSITE" id="PS52035">
    <property type="entry name" value="PEPTIDASE_M14"/>
    <property type="match status" value="1"/>
</dbReference>
<dbReference type="RefSeq" id="WP_147139221.1">
    <property type="nucleotide sequence ID" value="NZ_BAABIJ010000002.1"/>
</dbReference>
<dbReference type="Proteomes" id="UP000321617">
    <property type="component" value="Unassembled WGS sequence"/>
</dbReference>
<feature type="domain" description="Peptidase M14" evidence="16">
    <location>
        <begin position="105"/>
        <end position="427"/>
    </location>
</feature>
<evidence type="ECO:0000256" key="9">
    <source>
        <dbReference type="ARBA" id="ARBA00023049"/>
    </source>
</evidence>
<keyword evidence="3 17" id="KW-0121">Carboxypeptidase</keyword>
<keyword evidence="9" id="KW-0482">Metalloprotease</keyword>
<evidence type="ECO:0000313" key="18">
    <source>
        <dbReference type="Proteomes" id="UP000321617"/>
    </source>
</evidence>
<evidence type="ECO:0000256" key="2">
    <source>
        <dbReference type="ARBA" id="ARBA00005988"/>
    </source>
</evidence>
<proteinExistence type="inferred from homology"/>
<evidence type="ECO:0000256" key="13">
    <source>
        <dbReference type="ARBA" id="ARBA00074273"/>
    </source>
</evidence>
<gene>
    <name evidence="17" type="ORF">LX16_3011</name>
</gene>
<comment type="cofactor">
    <cofactor evidence="1">
        <name>Zn(2+)</name>
        <dbReference type="ChEBI" id="CHEBI:29105"/>
    </cofactor>
</comment>
<protein>
    <recommendedName>
        <fullName evidence="13">Zinc carboxypeptidase</fullName>
        <ecNumber evidence="12">3.4.17.18</ecNumber>
    </recommendedName>
</protein>
<sequence length="433" mass="45636">MALRRLLSLAGAAALIAVASGPAHSDPGDDTPVTWQITGVTLDALAGLTADGYDVVRYHDGDAVVLGDSRVADRLRADGFTPSFHDTVYKDPAPVTTAADTYYGGYHTVDAHEAHLDQVAAAHPDLATVYDIGDSWLKTQGRGGHDIKAICLTRKTDGDCALSPDSAKPRFTVVAQIHAREVATGEIAWKWIDSLVNGYGTDPAVTTLMDTTEMWVVPIANPDGVDIVASGGDQPVLHRKNANDSDGSCVGVDLNRNSSFEWGADSSNPCAQTYQGPQAASEPEVTALEDLFRRIHPDQRGTNPTDPAPVDARDVFVSLHSYGDYIIVPWGYTEDTSPNDAALRGLGAAMAESNGYLVGTNGDTVGYSTSGTTDDMTYGELGVASFTFEIGDGGWGSCSGFLPAYDCVDSQLWPENRGALMTAAQAAAAPYAA</sequence>
<evidence type="ECO:0000256" key="7">
    <source>
        <dbReference type="ARBA" id="ARBA00022801"/>
    </source>
</evidence>
<evidence type="ECO:0000256" key="12">
    <source>
        <dbReference type="ARBA" id="ARBA00066554"/>
    </source>
</evidence>
<feature type="signal peptide" evidence="15">
    <location>
        <begin position="1"/>
        <end position="25"/>
    </location>
</feature>
<comment type="function">
    <text evidence="11">Carboxypeptidase that possesses the specificities of both mammalian Cpase A and B. Thus shows broad substrate specificity, being able to cleave Cbz-Gly-Leu, Cbz-Gly-Val, Cbz-Gly-Phe, Cbz-Gly-Lys and Bz-Gly-Arg in vitro.</text>
</comment>
<evidence type="ECO:0000256" key="4">
    <source>
        <dbReference type="ARBA" id="ARBA00022670"/>
    </source>
</evidence>
<dbReference type="AlphaFoldDB" id="A0A562V321"/>
<name>A0A562V321_9ACTN</name>
<keyword evidence="7" id="KW-0378">Hydrolase</keyword>